<name>A0A2K4ZJZ7_9FIRM</name>
<dbReference type="AlphaFoldDB" id="A0A2K4ZJZ7"/>
<dbReference type="PROSITE" id="PS51257">
    <property type="entry name" value="PROKAR_LIPOPROTEIN"/>
    <property type="match status" value="1"/>
</dbReference>
<accession>A0A2K4ZJZ7</accession>
<organism evidence="3 4">
    <name type="scientific">Acetatifactor muris</name>
    <dbReference type="NCBI Taxonomy" id="879566"/>
    <lineage>
        <taxon>Bacteria</taxon>
        <taxon>Bacillati</taxon>
        <taxon>Bacillota</taxon>
        <taxon>Clostridia</taxon>
        <taxon>Lachnospirales</taxon>
        <taxon>Lachnospiraceae</taxon>
        <taxon>Acetatifactor</taxon>
    </lineage>
</organism>
<proteinExistence type="predicted"/>
<evidence type="ECO:0000313" key="3">
    <source>
        <dbReference type="EMBL" id="SOY30803.1"/>
    </source>
</evidence>
<reference evidence="3 4" key="1">
    <citation type="submission" date="2018-01" db="EMBL/GenBank/DDBJ databases">
        <authorList>
            <person name="Gaut B.S."/>
            <person name="Morton B.R."/>
            <person name="Clegg M.T."/>
            <person name="Duvall M.R."/>
        </authorList>
    </citation>
    <scope>NUCLEOTIDE SEQUENCE [LARGE SCALE GENOMIC DNA]</scope>
    <source>
        <strain evidence="3">GP69</strain>
    </source>
</reference>
<evidence type="ECO:0000313" key="4">
    <source>
        <dbReference type="Proteomes" id="UP000236311"/>
    </source>
</evidence>
<dbReference type="Proteomes" id="UP000236311">
    <property type="component" value="Unassembled WGS sequence"/>
</dbReference>
<protein>
    <submittedName>
        <fullName evidence="3">Uncharacterized protein</fullName>
    </submittedName>
</protein>
<keyword evidence="4" id="KW-1185">Reference proteome</keyword>
<feature type="signal peptide" evidence="2">
    <location>
        <begin position="1"/>
        <end position="23"/>
    </location>
</feature>
<feature type="chain" id="PRO_5014361033" evidence="2">
    <location>
        <begin position="24"/>
        <end position="331"/>
    </location>
</feature>
<dbReference type="EMBL" id="OFSM01000019">
    <property type="protein sequence ID" value="SOY30803.1"/>
    <property type="molecule type" value="Genomic_DNA"/>
</dbReference>
<gene>
    <name evidence="3" type="ORF">AMURIS_03534</name>
</gene>
<evidence type="ECO:0000256" key="1">
    <source>
        <dbReference type="SAM" id="MobiDB-lite"/>
    </source>
</evidence>
<feature type="region of interest" description="Disordered" evidence="1">
    <location>
        <begin position="39"/>
        <end position="101"/>
    </location>
</feature>
<evidence type="ECO:0000256" key="2">
    <source>
        <dbReference type="SAM" id="SignalP"/>
    </source>
</evidence>
<sequence>MRNGLNTKIILAAAVLTVTVVSAGCGDESEGPVQVHPVELTSGESGESDGEGALPEGSVSSEGNQEESSRGENGEGTGQQETQKDQPPGNRSEEAGHTGDGAFGFDNLTGWTFSFSSGVGAWFTELFIEGDGSFEGHYQDADMGDMGENYPNGTLYLCDFTGSFGELEKVDEYTYKMKLLSLVYEQEPEKEEIVDGVRQIYSTASGLVGGEEFYLYLPGAKLDDLPEEYLYWVNAYNLEDNGKKEISFYGLYNIEMQAGFFSNQYEEQSLEERIAMEISFAEEREWIAAKDAEVEAAGQAAAGGSVQSMDQSLRAAELTQKRVYELAEYAK</sequence>
<dbReference type="Gene3D" id="1.20.1270.180">
    <property type="match status" value="1"/>
</dbReference>
<keyword evidence="2" id="KW-0732">Signal</keyword>